<organism evidence="1 2">
    <name type="scientific">Theileria equi strain WA</name>
    <dbReference type="NCBI Taxonomy" id="1537102"/>
    <lineage>
        <taxon>Eukaryota</taxon>
        <taxon>Sar</taxon>
        <taxon>Alveolata</taxon>
        <taxon>Apicomplexa</taxon>
        <taxon>Aconoidasida</taxon>
        <taxon>Piroplasmida</taxon>
        <taxon>Theileriidae</taxon>
        <taxon>Theileria</taxon>
    </lineage>
</organism>
<protein>
    <submittedName>
        <fullName evidence="1">Uncharacterized protein</fullName>
    </submittedName>
</protein>
<proteinExistence type="predicted"/>
<sequence>MKLREMTMVGVSPLSRNLLLHPTGVANEYTYNYGSASNDEVTVTETKNPKGLEGYIKCEHKPNNGNAIKAITYKRQPTTGLSDAGTHKSVTVYFWEWDLGYINPLLVKLGNDEKYYLTSDSSTWTSEKHITSTTLRQKLDEQNCKRNQAHQVDLSQTHTKKNSYRCLVSTCDVEISVQPRTPSGLSNYWHTIDSISKYSISKFFAGAVEQTGIPASKDITGISVYLYPQSSGTPLLFYISSPVSKWFSKYIGDNDWKNEDSLTQAPNTEDKIPSNIQNLQKLSTPKVTIDVSRSDSSAYRPEDYNIQFRGSKGQVGSSNFYKITYIESSNQPFQSQECYTL</sequence>
<dbReference type="VEuPathDB" id="PiroplasmaDB:BEWA_047430"/>
<dbReference type="EMBL" id="ACOU01000007">
    <property type="protein sequence ID" value="EKX72278.1"/>
    <property type="molecule type" value="Genomic_DNA"/>
</dbReference>
<dbReference type="GeneID" id="15805049"/>
<gene>
    <name evidence="1" type="ORF">BEWA_047430</name>
</gene>
<dbReference type="RefSeq" id="XP_004831730.1">
    <property type="nucleotide sequence ID" value="XM_004831673.1"/>
</dbReference>
<comment type="caution">
    <text evidence="1">The sequence shown here is derived from an EMBL/GenBank/DDBJ whole genome shotgun (WGS) entry which is preliminary data.</text>
</comment>
<evidence type="ECO:0000313" key="1">
    <source>
        <dbReference type="EMBL" id="EKX72278.1"/>
    </source>
</evidence>
<dbReference type="AlphaFoldDB" id="L1LAX2"/>
<evidence type="ECO:0000313" key="2">
    <source>
        <dbReference type="Proteomes" id="UP000031512"/>
    </source>
</evidence>
<accession>L1LAX2</accession>
<dbReference type="KEGG" id="beq:BEWA_047430"/>
<dbReference type="Proteomes" id="UP000031512">
    <property type="component" value="Unassembled WGS sequence"/>
</dbReference>
<keyword evidence="2" id="KW-1185">Reference proteome</keyword>
<name>L1LAX2_THEEQ</name>
<reference evidence="1 2" key="1">
    <citation type="journal article" date="2012" name="BMC Genomics">
        <title>Comparative genomic analysis and phylogenetic position of Theileria equi.</title>
        <authorList>
            <person name="Kappmeyer L.S."/>
            <person name="Thiagarajan M."/>
            <person name="Herndon D.R."/>
            <person name="Ramsay J.D."/>
            <person name="Caler E."/>
            <person name="Djikeng A."/>
            <person name="Gillespie J.J."/>
            <person name="Lau A.O."/>
            <person name="Roalson E.H."/>
            <person name="Silva J.C."/>
            <person name="Silva M.G."/>
            <person name="Suarez C.E."/>
            <person name="Ueti M.W."/>
            <person name="Nene V.M."/>
            <person name="Mealey R.H."/>
            <person name="Knowles D.P."/>
            <person name="Brayton K.A."/>
        </authorList>
    </citation>
    <scope>NUCLEOTIDE SEQUENCE [LARGE SCALE GENOMIC DNA]</scope>
    <source>
        <strain evidence="1 2">WA</strain>
    </source>
</reference>